<reference evidence="1" key="1">
    <citation type="submission" date="2022-11" db="EMBL/GenBank/DDBJ databases">
        <title>beta-Carotene-producing bacterium, Jeongeuplla avenae sp. nov., alleviates the salt stress of Arabidopsis seedlings.</title>
        <authorList>
            <person name="Jiang L."/>
            <person name="Lee J."/>
        </authorList>
    </citation>
    <scope>NUCLEOTIDE SEQUENCE</scope>
    <source>
        <strain evidence="1">DY_R2A_6</strain>
    </source>
</reference>
<keyword evidence="2" id="KW-1185">Reference proteome</keyword>
<dbReference type="Proteomes" id="UP001163223">
    <property type="component" value="Chromosome"/>
</dbReference>
<evidence type="ECO:0000313" key="2">
    <source>
        <dbReference type="Proteomes" id="UP001163223"/>
    </source>
</evidence>
<accession>A0ACD4NJC5</accession>
<organism evidence="1 2">
    <name type="scientific">Antarcticirhabdus aurantiaca</name>
    <dbReference type="NCBI Taxonomy" id="2606717"/>
    <lineage>
        <taxon>Bacteria</taxon>
        <taxon>Pseudomonadati</taxon>
        <taxon>Pseudomonadota</taxon>
        <taxon>Alphaproteobacteria</taxon>
        <taxon>Hyphomicrobiales</taxon>
        <taxon>Aurantimonadaceae</taxon>
        <taxon>Antarcticirhabdus</taxon>
    </lineage>
</organism>
<dbReference type="EMBL" id="CP113520">
    <property type="protein sequence ID" value="WAJ26876.1"/>
    <property type="molecule type" value="Genomic_DNA"/>
</dbReference>
<name>A0ACD4NJC5_9HYPH</name>
<gene>
    <name evidence="1" type="ORF">OXU80_18675</name>
</gene>
<sequence length="164" mass="17651">MAEEIAMLLADFELTCAGEPAWAIRETVVAFVRGRVGNGFTPNAAEFGRELRSLTDPIRGKLGYARKRRKEAEEFERDEAIARQPILPETRAKIEAMLAAAQAKTDAAIARPKTMTIDLHGPSPAARVAAETAARKAARAQTEIGEGRLPAAAKDGIRSGDPND</sequence>
<evidence type="ECO:0000313" key="1">
    <source>
        <dbReference type="EMBL" id="WAJ26876.1"/>
    </source>
</evidence>
<protein>
    <submittedName>
        <fullName evidence="1">Uncharacterized protein</fullName>
    </submittedName>
</protein>
<proteinExistence type="predicted"/>